<dbReference type="HOGENOM" id="CLU_001570_2_3_1"/>
<dbReference type="InterPro" id="IPR017972">
    <property type="entry name" value="Cyt_P450_CS"/>
</dbReference>
<dbReference type="PROSITE" id="PS00086">
    <property type="entry name" value="CYTOCHROME_P450"/>
    <property type="match status" value="1"/>
</dbReference>
<dbReference type="PRINTS" id="PR00385">
    <property type="entry name" value="P450"/>
</dbReference>
<dbReference type="CDD" id="cd11065">
    <property type="entry name" value="CYP64-like"/>
    <property type="match status" value="1"/>
</dbReference>
<organism evidence="11 12">
    <name type="scientific">Botryobasidium botryosum (strain FD-172 SS1)</name>
    <dbReference type="NCBI Taxonomy" id="930990"/>
    <lineage>
        <taxon>Eukaryota</taxon>
        <taxon>Fungi</taxon>
        <taxon>Dikarya</taxon>
        <taxon>Basidiomycota</taxon>
        <taxon>Agaricomycotina</taxon>
        <taxon>Agaricomycetes</taxon>
        <taxon>Cantharellales</taxon>
        <taxon>Botryobasidiaceae</taxon>
        <taxon>Botryobasidium</taxon>
    </lineage>
</organism>
<proteinExistence type="inferred from homology"/>
<evidence type="ECO:0000256" key="8">
    <source>
        <dbReference type="ARBA" id="ARBA00023033"/>
    </source>
</evidence>
<dbReference type="InterPro" id="IPR001128">
    <property type="entry name" value="Cyt_P450"/>
</dbReference>
<keyword evidence="6 10" id="KW-0560">Oxidoreductase</keyword>
<dbReference type="STRING" id="930990.A0A067M8K0"/>
<feature type="binding site" description="axial binding residue" evidence="9">
    <location>
        <position position="438"/>
    </location>
    <ligand>
        <name>heme</name>
        <dbReference type="ChEBI" id="CHEBI:30413"/>
    </ligand>
    <ligandPart>
        <name>Fe</name>
        <dbReference type="ChEBI" id="CHEBI:18248"/>
    </ligandPart>
</feature>
<evidence type="ECO:0000256" key="5">
    <source>
        <dbReference type="ARBA" id="ARBA00022723"/>
    </source>
</evidence>
<keyword evidence="7 9" id="KW-0408">Iron</keyword>
<accession>A0A067M8K0</accession>
<keyword evidence="12" id="KW-1185">Reference proteome</keyword>
<evidence type="ECO:0000256" key="1">
    <source>
        <dbReference type="ARBA" id="ARBA00001971"/>
    </source>
</evidence>
<evidence type="ECO:0000313" key="11">
    <source>
        <dbReference type="EMBL" id="KDQ11864.1"/>
    </source>
</evidence>
<keyword evidence="8 10" id="KW-0503">Monooxygenase</keyword>
<evidence type="ECO:0000313" key="12">
    <source>
        <dbReference type="Proteomes" id="UP000027195"/>
    </source>
</evidence>
<keyword evidence="5 9" id="KW-0479">Metal-binding</keyword>
<evidence type="ECO:0000256" key="9">
    <source>
        <dbReference type="PIRSR" id="PIRSR602401-1"/>
    </source>
</evidence>
<sequence>MADPTTLALFSLFCCALYFALQRYQLRHLQSANPRKLPYPPGPKPELIIGNTRHIPPHSSWLQYTKWKKDFGDIIHLEALGKHIVVLNSYDISHELLDVRPTYSDRPNAPMLCDLMGWKGIVPNLPYDDKWRRCRKLMHSILHKDAIKDYSPALERYTRVFLSQLMDSPESFSEHLRLQVTKIDLCSPRKSNPSSNRFKLIVVPEDTIATATKVAFPGAVLVDTFPLLMYVPSWFPGAAFKRNAKAWKKIVLKMVSDPYLRVKADVDAGVAAPSFTSACLEDGTHDERDIMWSAASMYTAGADTTHASLVTFFLAMATHPDVQAKAQAEIDQVIKANNKLPSFEDRDSLPYVNCLLKEVQRWIPATPLALPHRAMENDYYEGYYISGGSIVLGNVWSITQDEAVYQNPKQFWPERFENLETAELDPYKYAFGFGRRSCAGVNFADALLYIAVVSILATFNIRKPRGENGEEVEPKVTLTGGIICRPENLKCTIQPRSDAAIALLRSIADE</sequence>
<dbReference type="InterPro" id="IPR002401">
    <property type="entry name" value="Cyt_P450_E_grp-I"/>
</dbReference>
<dbReference type="GO" id="GO:0005506">
    <property type="term" value="F:iron ion binding"/>
    <property type="evidence" value="ECO:0007669"/>
    <property type="project" value="InterPro"/>
</dbReference>
<evidence type="ECO:0000256" key="2">
    <source>
        <dbReference type="ARBA" id="ARBA00005179"/>
    </source>
</evidence>
<protein>
    <recommendedName>
        <fullName evidence="13">Cytochrome P450</fullName>
    </recommendedName>
</protein>
<dbReference type="Proteomes" id="UP000027195">
    <property type="component" value="Unassembled WGS sequence"/>
</dbReference>
<evidence type="ECO:0000256" key="3">
    <source>
        <dbReference type="ARBA" id="ARBA00010617"/>
    </source>
</evidence>
<comment type="cofactor">
    <cofactor evidence="1 9">
        <name>heme</name>
        <dbReference type="ChEBI" id="CHEBI:30413"/>
    </cofactor>
</comment>
<comment type="similarity">
    <text evidence="3 10">Belongs to the cytochrome P450 family.</text>
</comment>
<dbReference type="GO" id="GO:0004497">
    <property type="term" value="F:monooxygenase activity"/>
    <property type="evidence" value="ECO:0007669"/>
    <property type="project" value="UniProtKB-KW"/>
</dbReference>
<dbReference type="Pfam" id="PF00067">
    <property type="entry name" value="p450"/>
    <property type="match status" value="1"/>
</dbReference>
<evidence type="ECO:0008006" key="13">
    <source>
        <dbReference type="Google" id="ProtNLM"/>
    </source>
</evidence>
<dbReference type="InterPro" id="IPR036396">
    <property type="entry name" value="Cyt_P450_sf"/>
</dbReference>
<dbReference type="AlphaFoldDB" id="A0A067M8K0"/>
<evidence type="ECO:0000256" key="4">
    <source>
        <dbReference type="ARBA" id="ARBA00022617"/>
    </source>
</evidence>
<dbReference type="OrthoDB" id="2789670at2759"/>
<dbReference type="Gene3D" id="1.10.630.10">
    <property type="entry name" value="Cytochrome P450"/>
    <property type="match status" value="1"/>
</dbReference>
<dbReference type="PANTHER" id="PTHR46300:SF7">
    <property type="entry name" value="P450, PUTATIVE (EUROFUNG)-RELATED"/>
    <property type="match status" value="1"/>
</dbReference>
<evidence type="ECO:0000256" key="10">
    <source>
        <dbReference type="RuleBase" id="RU000461"/>
    </source>
</evidence>
<comment type="pathway">
    <text evidence="2">Secondary metabolite biosynthesis.</text>
</comment>
<dbReference type="PRINTS" id="PR00463">
    <property type="entry name" value="EP450I"/>
</dbReference>
<name>A0A067M8K0_BOTB1</name>
<evidence type="ECO:0000256" key="6">
    <source>
        <dbReference type="ARBA" id="ARBA00023002"/>
    </source>
</evidence>
<dbReference type="GO" id="GO:0016705">
    <property type="term" value="F:oxidoreductase activity, acting on paired donors, with incorporation or reduction of molecular oxygen"/>
    <property type="evidence" value="ECO:0007669"/>
    <property type="project" value="InterPro"/>
</dbReference>
<dbReference type="GO" id="GO:0020037">
    <property type="term" value="F:heme binding"/>
    <property type="evidence" value="ECO:0007669"/>
    <property type="project" value="InterPro"/>
</dbReference>
<reference evidence="12" key="1">
    <citation type="journal article" date="2014" name="Proc. Natl. Acad. Sci. U.S.A.">
        <title>Extensive sampling of basidiomycete genomes demonstrates inadequacy of the white-rot/brown-rot paradigm for wood decay fungi.</title>
        <authorList>
            <person name="Riley R."/>
            <person name="Salamov A.A."/>
            <person name="Brown D.W."/>
            <person name="Nagy L.G."/>
            <person name="Floudas D."/>
            <person name="Held B.W."/>
            <person name="Levasseur A."/>
            <person name="Lombard V."/>
            <person name="Morin E."/>
            <person name="Otillar R."/>
            <person name="Lindquist E.A."/>
            <person name="Sun H."/>
            <person name="LaButti K.M."/>
            <person name="Schmutz J."/>
            <person name="Jabbour D."/>
            <person name="Luo H."/>
            <person name="Baker S.E."/>
            <person name="Pisabarro A.G."/>
            <person name="Walton J.D."/>
            <person name="Blanchette R.A."/>
            <person name="Henrissat B."/>
            <person name="Martin F."/>
            <person name="Cullen D."/>
            <person name="Hibbett D.S."/>
            <person name="Grigoriev I.V."/>
        </authorList>
    </citation>
    <scope>NUCLEOTIDE SEQUENCE [LARGE SCALE GENOMIC DNA]</scope>
    <source>
        <strain evidence="12">FD-172 SS1</strain>
    </source>
</reference>
<dbReference type="EMBL" id="KL198054">
    <property type="protein sequence ID" value="KDQ11864.1"/>
    <property type="molecule type" value="Genomic_DNA"/>
</dbReference>
<keyword evidence="4 9" id="KW-0349">Heme</keyword>
<gene>
    <name evidence="11" type="ORF">BOTBODRAFT_113770</name>
</gene>
<dbReference type="InterPro" id="IPR050364">
    <property type="entry name" value="Cytochrome_P450_fung"/>
</dbReference>
<evidence type="ECO:0000256" key="7">
    <source>
        <dbReference type="ARBA" id="ARBA00023004"/>
    </source>
</evidence>
<dbReference type="PANTHER" id="PTHR46300">
    <property type="entry name" value="P450, PUTATIVE (EUROFUNG)-RELATED-RELATED"/>
    <property type="match status" value="1"/>
</dbReference>
<dbReference type="SUPFAM" id="SSF48264">
    <property type="entry name" value="Cytochrome P450"/>
    <property type="match status" value="1"/>
</dbReference>
<dbReference type="InParanoid" id="A0A067M8K0"/>